<reference evidence="4" key="2">
    <citation type="submission" date="2018-09" db="EMBL/GenBank/DDBJ databases">
        <authorList>
            <person name="Suo F.Y."/>
            <person name="Ma Y.F."/>
            <person name="Huang L.D."/>
        </authorList>
    </citation>
    <scope>NUCLEOTIDE SEQUENCE</scope>
</reference>
<dbReference type="InterPro" id="IPR000630">
    <property type="entry name" value="Ribosomal_uS8"/>
</dbReference>
<sequence>MSNPVLSNFLNMLKAHNQKKASVLKIRFSKKYIKVLDLLFKEGFIRGYFLAFEQNIRMIHVLLKYTSNANEPFSYKAIKFTEEHKYRAFSNNQTNDFNLVIVSTAKGLYLKKILQSIMLLGNQLSKCINFYDYSIK</sequence>
<evidence type="ECO:0000256" key="2">
    <source>
        <dbReference type="ARBA" id="ARBA00022980"/>
    </source>
</evidence>
<dbReference type="GO" id="GO:0003735">
    <property type="term" value="F:structural constituent of ribosome"/>
    <property type="evidence" value="ECO:0007669"/>
    <property type="project" value="InterPro"/>
</dbReference>
<evidence type="ECO:0000256" key="3">
    <source>
        <dbReference type="ARBA" id="ARBA00023274"/>
    </source>
</evidence>
<geneLocation type="mitochondrion" evidence="4"/>
<dbReference type="GO" id="GO:0006412">
    <property type="term" value="P:translation"/>
    <property type="evidence" value="ECO:0007669"/>
    <property type="project" value="InterPro"/>
</dbReference>
<dbReference type="GO" id="GO:1990904">
    <property type="term" value="C:ribonucleoprotein complex"/>
    <property type="evidence" value="ECO:0007669"/>
    <property type="project" value="UniProtKB-KW"/>
</dbReference>
<proteinExistence type="inferred from homology"/>
<evidence type="ECO:0000313" key="4">
    <source>
        <dbReference type="EMBL" id="QBJ06320.1"/>
    </source>
</evidence>
<dbReference type="RefSeq" id="YP_009577936.1">
    <property type="nucleotide sequence ID" value="NC_041490.1"/>
</dbReference>
<accession>A0A481WAV2</accession>
<dbReference type="SUPFAM" id="SSF56047">
    <property type="entry name" value="Ribosomal protein S8"/>
    <property type="match status" value="1"/>
</dbReference>
<dbReference type="InterPro" id="IPR035987">
    <property type="entry name" value="Ribosomal_uS8_sf"/>
</dbReference>
<comment type="similarity">
    <text evidence="1">Belongs to the universal ribosomal protein uS8 family.</text>
</comment>
<dbReference type="EMBL" id="MH844545">
    <property type="protein sequence ID" value="QBJ06320.1"/>
    <property type="molecule type" value="Genomic_DNA"/>
</dbReference>
<reference evidence="4" key="1">
    <citation type="journal article" date="2018" name="Mitochondrial DNA Part B Resour">
        <title>The complete mitochondrial genome of a transitional form in secondary endosymbiotic Cryptophyte algae Guillardia theta strain CCMP2712.</title>
        <authorList>
            <person name="Suo F."/>
            <person name="Ma Y."/>
            <person name="Manzilamu Z."/>
            <person name="Huang L."/>
        </authorList>
    </citation>
    <scope>NUCLEOTIDE SEQUENCE</scope>
</reference>
<gene>
    <name evidence="4" type="primary">rps8</name>
</gene>
<keyword evidence="3" id="KW-0687">Ribonucleoprotein</keyword>
<dbReference type="Pfam" id="PF00410">
    <property type="entry name" value="Ribosomal_S8"/>
    <property type="match status" value="1"/>
</dbReference>
<evidence type="ECO:0000256" key="1">
    <source>
        <dbReference type="ARBA" id="ARBA00006471"/>
    </source>
</evidence>
<protein>
    <submittedName>
        <fullName evidence="4">Ribosomal protein S8</fullName>
    </submittedName>
</protein>
<dbReference type="AlphaFoldDB" id="A0A481WAV2"/>
<keyword evidence="2 4" id="KW-0689">Ribosomal protein</keyword>
<dbReference type="GO" id="GO:0005840">
    <property type="term" value="C:ribosome"/>
    <property type="evidence" value="ECO:0007669"/>
    <property type="project" value="UniProtKB-KW"/>
</dbReference>
<keyword evidence="4" id="KW-0496">Mitochondrion</keyword>
<name>A0A481WAV2_GUITH</name>
<dbReference type="Gene3D" id="3.30.1370.30">
    <property type="match status" value="1"/>
</dbReference>
<dbReference type="GeneID" id="39703306"/>
<organism evidence="4">
    <name type="scientific">Guillardia theta</name>
    <name type="common">Cryptophyte</name>
    <name type="synonym">Cryptomonas phi</name>
    <dbReference type="NCBI Taxonomy" id="55529"/>
    <lineage>
        <taxon>Eukaryota</taxon>
        <taxon>Cryptophyceae</taxon>
        <taxon>Pyrenomonadales</taxon>
        <taxon>Geminigeraceae</taxon>
        <taxon>Guillardia</taxon>
    </lineage>
</organism>